<accession>A0A5C6ADL2</accession>
<organism evidence="1 2">
    <name type="scientific">Neorhodopirellula pilleata</name>
    <dbReference type="NCBI Taxonomy" id="2714738"/>
    <lineage>
        <taxon>Bacteria</taxon>
        <taxon>Pseudomonadati</taxon>
        <taxon>Planctomycetota</taxon>
        <taxon>Planctomycetia</taxon>
        <taxon>Pirellulales</taxon>
        <taxon>Pirellulaceae</taxon>
        <taxon>Neorhodopirellula</taxon>
    </lineage>
</organism>
<name>A0A5C6ADL2_9BACT</name>
<dbReference type="Proteomes" id="UP000316213">
    <property type="component" value="Unassembled WGS sequence"/>
</dbReference>
<comment type="caution">
    <text evidence="1">The sequence shown here is derived from an EMBL/GenBank/DDBJ whole genome shotgun (WGS) entry which is preliminary data.</text>
</comment>
<sequence length="51" mass="5598">MQDQLSIKEIFTLGVPIGILAFDIDSLICFVGLVVESSLLFFGFFASVLRS</sequence>
<keyword evidence="2" id="KW-1185">Reference proteome</keyword>
<gene>
    <name evidence="1" type="ORF">Pla100_25400</name>
</gene>
<proteinExistence type="predicted"/>
<reference evidence="1 2" key="1">
    <citation type="submission" date="2019-02" db="EMBL/GenBank/DDBJ databases">
        <title>Deep-cultivation of Planctomycetes and their phenomic and genomic characterization uncovers novel biology.</title>
        <authorList>
            <person name="Wiegand S."/>
            <person name="Jogler M."/>
            <person name="Boedeker C."/>
            <person name="Pinto D."/>
            <person name="Vollmers J."/>
            <person name="Rivas-Marin E."/>
            <person name="Kohn T."/>
            <person name="Peeters S.H."/>
            <person name="Heuer A."/>
            <person name="Rast P."/>
            <person name="Oberbeckmann S."/>
            <person name="Bunk B."/>
            <person name="Jeske O."/>
            <person name="Meyerdierks A."/>
            <person name="Storesund J.E."/>
            <person name="Kallscheuer N."/>
            <person name="Luecker S."/>
            <person name="Lage O.M."/>
            <person name="Pohl T."/>
            <person name="Merkel B.J."/>
            <person name="Hornburger P."/>
            <person name="Mueller R.-W."/>
            <person name="Bruemmer F."/>
            <person name="Labrenz M."/>
            <person name="Spormann A.M."/>
            <person name="Op Den Camp H."/>
            <person name="Overmann J."/>
            <person name="Amann R."/>
            <person name="Jetten M.S.M."/>
            <person name="Mascher T."/>
            <person name="Medema M.H."/>
            <person name="Devos D.P."/>
            <person name="Kaster A.-K."/>
            <person name="Ovreas L."/>
            <person name="Rohde M."/>
            <person name="Galperin M.Y."/>
            <person name="Jogler C."/>
        </authorList>
    </citation>
    <scope>NUCLEOTIDE SEQUENCE [LARGE SCALE GENOMIC DNA]</scope>
    <source>
        <strain evidence="1 2">Pla100</strain>
    </source>
</reference>
<dbReference type="AlphaFoldDB" id="A0A5C6ADL2"/>
<protein>
    <submittedName>
        <fullName evidence="1">Uncharacterized protein</fullName>
    </submittedName>
</protein>
<evidence type="ECO:0000313" key="1">
    <source>
        <dbReference type="EMBL" id="TWT97388.1"/>
    </source>
</evidence>
<dbReference type="EMBL" id="SJPM01000004">
    <property type="protein sequence ID" value="TWT97388.1"/>
    <property type="molecule type" value="Genomic_DNA"/>
</dbReference>
<evidence type="ECO:0000313" key="2">
    <source>
        <dbReference type="Proteomes" id="UP000316213"/>
    </source>
</evidence>